<sequence>MLRYWIHQLWEMPLFCAKCGAITAHAILAREAFSKRFGISKDVPFVCRCNACGTFFVAFAGEMYLGGNESKDEYAKLLSQNRLLPGDWVYIDGRPRPNQISGLFVTKQEETVMLKSVGVQEKFSRPLLSRYNEQAPQGFKLLPAQIGSVLLGDPVYHVLRKATGFVVGRILDKSSEKVVVRLEGGKVLFISLPEKKQALPDDVLLKRLTAEMSRKFPGLSSEFRLNVVRNIAYVYGSVADLPTKENALAFVKSFSDFRGVVDMLSVKYAGTPISDADICRDAFRILEKEKSPLFYYDLHAENGELTLNAYYFAGSDLDGVTKELQNIAGIRRLKLELEKVEESPAALWRKANALEKLLKTQFIKFCLRVIPLSEGLLVEGHVKNHLQKKTLEFFANRITNKIKIVTRLRVSD</sequence>
<reference evidence="2" key="1">
    <citation type="submission" date="2016-11" db="EMBL/GenBank/DDBJ databases">
        <authorList>
            <person name="Varghese N."/>
            <person name="Submissions S."/>
        </authorList>
    </citation>
    <scope>NUCLEOTIDE SEQUENCE [LARGE SCALE GENOMIC DNA]</scope>
    <source>
        <strain evidence="2">UWOS</strain>
    </source>
</reference>
<name>A0A1M6PKA7_9BACT</name>
<gene>
    <name evidence="1" type="ORF">SAMN05720469_10114</name>
</gene>
<protein>
    <submittedName>
        <fullName evidence="1">Uncharacterized protein</fullName>
    </submittedName>
</protein>
<dbReference type="EMBL" id="FRAW01000001">
    <property type="protein sequence ID" value="SHK08361.1"/>
    <property type="molecule type" value="Genomic_DNA"/>
</dbReference>
<dbReference type="RefSeq" id="WP_073301567.1">
    <property type="nucleotide sequence ID" value="NZ_FRAW01000001.1"/>
</dbReference>
<organism evidence="1 2">
    <name type="scientific">Fibrobacter intestinalis</name>
    <dbReference type="NCBI Taxonomy" id="28122"/>
    <lineage>
        <taxon>Bacteria</taxon>
        <taxon>Pseudomonadati</taxon>
        <taxon>Fibrobacterota</taxon>
        <taxon>Fibrobacteria</taxon>
        <taxon>Fibrobacterales</taxon>
        <taxon>Fibrobacteraceae</taxon>
        <taxon>Fibrobacter</taxon>
    </lineage>
</organism>
<proteinExistence type="predicted"/>
<evidence type="ECO:0000313" key="2">
    <source>
        <dbReference type="Proteomes" id="UP000184275"/>
    </source>
</evidence>
<dbReference type="AlphaFoldDB" id="A0A1M6PKA7"/>
<accession>A0A1M6PKA7</accession>
<dbReference type="Proteomes" id="UP000184275">
    <property type="component" value="Unassembled WGS sequence"/>
</dbReference>
<evidence type="ECO:0000313" key="1">
    <source>
        <dbReference type="EMBL" id="SHK08361.1"/>
    </source>
</evidence>
<keyword evidence="2" id="KW-1185">Reference proteome</keyword>